<dbReference type="EMBL" id="JAODUO010000180">
    <property type="protein sequence ID" value="KAK2187019.1"/>
    <property type="molecule type" value="Genomic_DNA"/>
</dbReference>
<dbReference type="Proteomes" id="UP001209878">
    <property type="component" value="Unassembled WGS sequence"/>
</dbReference>
<proteinExistence type="predicted"/>
<reference evidence="2" key="1">
    <citation type="journal article" date="2023" name="Mol. Biol. Evol.">
        <title>Third-Generation Sequencing Reveals the Adaptive Role of the Epigenome in Three Deep-Sea Polychaetes.</title>
        <authorList>
            <person name="Perez M."/>
            <person name="Aroh O."/>
            <person name="Sun Y."/>
            <person name="Lan Y."/>
            <person name="Juniper S.K."/>
            <person name="Young C.R."/>
            <person name="Angers B."/>
            <person name="Qian P.Y."/>
        </authorList>
    </citation>
    <scope>NUCLEOTIDE SEQUENCE</scope>
    <source>
        <strain evidence="2">R07B-5</strain>
    </source>
</reference>
<name>A0AAD9P2K3_RIDPI</name>
<keyword evidence="3" id="KW-1185">Reference proteome</keyword>
<keyword evidence="1" id="KW-1133">Transmembrane helix</keyword>
<keyword evidence="1" id="KW-0472">Membrane</keyword>
<organism evidence="2 3">
    <name type="scientific">Ridgeia piscesae</name>
    <name type="common">Tubeworm</name>
    <dbReference type="NCBI Taxonomy" id="27915"/>
    <lineage>
        <taxon>Eukaryota</taxon>
        <taxon>Metazoa</taxon>
        <taxon>Spiralia</taxon>
        <taxon>Lophotrochozoa</taxon>
        <taxon>Annelida</taxon>
        <taxon>Polychaeta</taxon>
        <taxon>Sedentaria</taxon>
        <taxon>Canalipalpata</taxon>
        <taxon>Sabellida</taxon>
        <taxon>Siboglinidae</taxon>
        <taxon>Ridgeia</taxon>
    </lineage>
</organism>
<keyword evidence="1" id="KW-0812">Transmembrane</keyword>
<evidence type="ECO:0000313" key="3">
    <source>
        <dbReference type="Proteomes" id="UP001209878"/>
    </source>
</evidence>
<feature type="transmembrane region" description="Helical" evidence="1">
    <location>
        <begin position="145"/>
        <end position="166"/>
    </location>
</feature>
<accession>A0AAD9P2K3</accession>
<protein>
    <submittedName>
        <fullName evidence="2">Uncharacterized protein</fullName>
    </submittedName>
</protein>
<sequence>MSFESSGNFSRGTSLSLAFPSLMRESQNAARAMMAELRPGFDPDDVSFARFGLAGDFGRGDDEVRFTLEATGVVSLVAGVHFTLDVTVGFSFCAGICLAQDGVGVMSLAGGAVVGGAGDATAPSSEPLVSLSSWKISSRRLHGRFESGVLAGVVFFSCFNFSRIIFGRSRPVRLCTYSKINDN</sequence>
<comment type="caution">
    <text evidence="2">The sequence shown here is derived from an EMBL/GenBank/DDBJ whole genome shotgun (WGS) entry which is preliminary data.</text>
</comment>
<evidence type="ECO:0000313" key="2">
    <source>
        <dbReference type="EMBL" id="KAK2187019.1"/>
    </source>
</evidence>
<gene>
    <name evidence="2" type="ORF">NP493_180g01035</name>
</gene>
<dbReference type="AlphaFoldDB" id="A0AAD9P2K3"/>
<evidence type="ECO:0000256" key="1">
    <source>
        <dbReference type="SAM" id="Phobius"/>
    </source>
</evidence>